<name>A0A5C6AY42_9BACT</name>
<evidence type="ECO:0000313" key="2">
    <source>
        <dbReference type="Proteomes" id="UP000320176"/>
    </source>
</evidence>
<dbReference type="AlphaFoldDB" id="A0A5C6AY42"/>
<dbReference type="EMBL" id="SJPN01000003">
    <property type="protein sequence ID" value="TWU04548.1"/>
    <property type="molecule type" value="Genomic_DNA"/>
</dbReference>
<accession>A0A5C6AY42</accession>
<dbReference type="Gene3D" id="3.40.50.150">
    <property type="entry name" value="Vaccinia Virus protein VP39"/>
    <property type="match status" value="1"/>
</dbReference>
<keyword evidence="2" id="KW-1185">Reference proteome</keyword>
<sequence length="223" mass="23331">MSLLKLWNSIRSVATGSAATGETADIEAGKPKVADKTVDQAVAGRVPAAARPDPATAAAVKVPAAKPVKSGLLSGVLRSCPHAGLTKQFKGLSVNTVLEVGVGDGTRAIAILQSLLKANPDAKIHYIAVDQFEMNGGIELRAFHKQLRGISSLVNLLPMPTRAGLDRVARTYGQVDLLIWNDPEVNVLSAPLDRICKASGSVFLQTDGKWSKMSTAANATKAA</sequence>
<protein>
    <submittedName>
        <fullName evidence="1">Uncharacterized protein</fullName>
    </submittedName>
</protein>
<evidence type="ECO:0000313" key="1">
    <source>
        <dbReference type="EMBL" id="TWU04548.1"/>
    </source>
</evidence>
<organism evidence="1 2">
    <name type="scientific">Stieleria varia</name>
    <dbReference type="NCBI Taxonomy" id="2528005"/>
    <lineage>
        <taxon>Bacteria</taxon>
        <taxon>Pseudomonadati</taxon>
        <taxon>Planctomycetota</taxon>
        <taxon>Planctomycetia</taxon>
        <taxon>Pirellulales</taxon>
        <taxon>Pirellulaceae</taxon>
        <taxon>Stieleria</taxon>
    </lineage>
</organism>
<dbReference type="Proteomes" id="UP000320176">
    <property type="component" value="Unassembled WGS sequence"/>
</dbReference>
<dbReference type="OrthoDB" id="282063at2"/>
<reference evidence="1 2" key="1">
    <citation type="submission" date="2019-02" db="EMBL/GenBank/DDBJ databases">
        <title>Deep-cultivation of Planctomycetes and their phenomic and genomic characterization uncovers novel biology.</title>
        <authorList>
            <person name="Wiegand S."/>
            <person name="Jogler M."/>
            <person name="Boedeker C."/>
            <person name="Pinto D."/>
            <person name="Vollmers J."/>
            <person name="Rivas-Marin E."/>
            <person name="Kohn T."/>
            <person name="Peeters S.H."/>
            <person name="Heuer A."/>
            <person name="Rast P."/>
            <person name="Oberbeckmann S."/>
            <person name="Bunk B."/>
            <person name="Jeske O."/>
            <person name="Meyerdierks A."/>
            <person name="Storesund J.E."/>
            <person name="Kallscheuer N."/>
            <person name="Luecker S."/>
            <person name="Lage O.M."/>
            <person name="Pohl T."/>
            <person name="Merkel B.J."/>
            <person name="Hornburger P."/>
            <person name="Mueller R.-W."/>
            <person name="Bruemmer F."/>
            <person name="Labrenz M."/>
            <person name="Spormann A.M."/>
            <person name="Op Den Camp H."/>
            <person name="Overmann J."/>
            <person name="Amann R."/>
            <person name="Jetten M.S.M."/>
            <person name="Mascher T."/>
            <person name="Medema M.H."/>
            <person name="Devos D.P."/>
            <person name="Kaster A.-K."/>
            <person name="Ovreas L."/>
            <person name="Rohde M."/>
            <person name="Galperin M.Y."/>
            <person name="Jogler C."/>
        </authorList>
    </citation>
    <scope>NUCLEOTIDE SEQUENCE [LARGE SCALE GENOMIC DNA]</scope>
    <source>
        <strain evidence="1 2">Pla52n</strain>
    </source>
</reference>
<dbReference type="RefSeq" id="WP_146519954.1">
    <property type="nucleotide sequence ID" value="NZ_CP151726.1"/>
</dbReference>
<gene>
    <name evidence="1" type="ORF">Pla52n_25900</name>
</gene>
<dbReference type="InterPro" id="IPR029063">
    <property type="entry name" value="SAM-dependent_MTases_sf"/>
</dbReference>
<proteinExistence type="predicted"/>
<comment type="caution">
    <text evidence="1">The sequence shown here is derived from an EMBL/GenBank/DDBJ whole genome shotgun (WGS) entry which is preliminary data.</text>
</comment>